<evidence type="ECO:0000256" key="1">
    <source>
        <dbReference type="SAM" id="MobiDB-lite"/>
    </source>
</evidence>
<dbReference type="Gene3D" id="3.60.15.10">
    <property type="entry name" value="Ribonuclease Z/Hydroxyacylglutathione hydrolase-like"/>
    <property type="match status" value="1"/>
</dbReference>
<dbReference type="InterPro" id="IPR036866">
    <property type="entry name" value="RibonucZ/Hydroxyglut_hydro"/>
</dbReference>
<dbReference type="Pfam" id="PF12706">
    <property type="entry name" value="Lactamase_B_2"/>
    <property type="match status" value="1"/>
</dbReference>
<evidence type="ECO:0000313" key="3">
    <source>
        <dbReference type="EMBL" id="GIH86373.1"/>
    </source>
</evidence>
<gene>
    <name evidence="3" type="ORF">Pro02_47810</name>
</gene>
<organism evidence="3 4">
    <name type="scientific">Planobispora rosea</name>
    <dbReference type="NCBI Taxonomy" id="35762"/>
    <lineage>
        <taxon>Bacteria</taxon>
        <taxon>Bacillati</taxon>
        <taxon>Actinomycetota</taxon>
        <taxon>Actinomycetes</taxon>
        <taxon>Streptosporangiales</taxon>
        <taxon>Streptosporangiaceae</taxon>
        <taxon>Planobispora</taxon>
    </lineage>
</organism>
<dbReference type="SUPFAM" id="SSF56281">
    <property type="entry name" value="Metallo-hydrolase/oxidoreductase"/>
    <property type="match status" value="1"/>
</dbReference>
<reference evidence="3" key="1">
    <citation type="submission" date="2021-01" db="EMBL/GenBank/DDBJ databases">
        <title>Whole genome shotgun sequence of Planobispora rosea NBRC 15558.</title>
        <authorList>
            <person name="Komaki H."/>
            <person name="Tamura T."/>
        </authorList>
    </citation>
    <scope>NUCLEOTIDE SEQUENCE</scope>
    <source>
        <strain evidence="3">NBRC 15558</strain>
    </source>
</reference>
<name>A0A8J3WEL9_PLARO</name>
<feature type="region of interest" description="Disordered" evidence="1">
    <location>
        <begin position="1"/>
        <end position="26"/>
    </location>
</feature>
<accession>A0A8J3WEL9</accession>
<dbReference type="EMBL" id="BOOI01000046">
    <property type="protein sequence ID" value="GIH86373.1"/>
    <property type="molecule type" value="Genomic_DNA"/>
</dbReference>
<dbReference type="SMART" id="SM00849">
    <property type="entry name" value="Lactamase_B"/>
    <property type="match status" value="1"/>
</dbReference>
<evidence type="ECO:0000259" key="2">
    <source>
        <dbReference type="SMART" id="SM00849"/>
    </source>
</evidence>
<evidence type="ECO:0000313" key="4">
    <source>
        <dbReference type="Proteomes" id="UP000655044"/>
    </source>
</evidence>
<proteinExistence type="predicted"/>
<comment type="caution">
    <text evidence="3">The sequence shown here is derived from an EMBL/GenBank/DDBJ whole genome shotgun (WGS) entry which is preliminary data.</text>
</comment>
<protein>
    <submittedName>
        <fullName evidence="3">Membrane protein</fullName>
    </submittedName>
</protein>
<dbReference type="InterPro" id="IPR001279">
    <property type="entry name" value="Metallo-B-lactamas"/>
</dbReference>
<feature type="domain" description="Metallo-beta-lactamase" evidence="2">
    <location>
        <begin position="82"/>
        <end position="285"/>
    </location>
</feature>
<dbReference type="AlphaFoldDB" id="A0A8J3WEL9"/>
<dbReference type="GO" id="GO:0005737">
    <property type="term" value="C:cytoplasm"/>
    <property type="evidence" value="ECO:0007669"/>
    <property type="project" value="TreeGrafter"/>
</dbReference>
<dbReference type="Proteomes" id="UP000655044">
    <property type="component" value="Unassembled WGS sequence"/>
</dbReference>
<dbReference type="RefSeq" id="WP_203863473.1">
    <property type="nucleotide sequence ID" value="NZ_BMQP01000026.1"/>
</dbReference>
<sequence>MRASEPRAPAAPLASTAPRRWPRSFHSRRTHDLPSLADLVRVQLQGGYTLRDLSDADRIPIAARSGPLPVPPPHQAAITWAGHSSVIIQLGERTILCDPVWTHKIFGVRPRLTPPGIAWHHLPPIDAVLLSHDHSDHTDPETLRRLPPGTPILAPAGMGTWLRRRGLAAAAELDWWQHLQLGGLQITCVPAHHWSGRTPWGLWRSLWCGWVITDPATGTRIYFAGDTAYGPCFTEIGQRFPGIDVALMPTGSYAPRWFQRSGHVDPAEAVQAVLDVGARALVPIHWGTFVLGSEPLLAPLTETRAAWARSGQAPEDLWTLAIGQTRYLTAALDAPPAGCAARSPGSTS</sequence>
<keyword evidence="4" id="KW-1185">Reference proteome</keyword>
<dbReference type="PANTHER" id="PTHR15032:SF36">
    <property type="entry name" value="METALLO-BETA-LACTAMASE DOMAIN-CONTAINING PROTEIN"/>
    <property type="match status" value="1"/>
</dbReference>
<dbReference type="PANTHER" id="PTHR15032">
    <property type="entry name" value="N-ACYL-PHOSPHATIDYLETHANOLAMINE-HYDROLYZING PHOSPHOLIPASE D"/>
    <property type="match status" value="1"/>
</dbReference>